<dbReference type="PANTHER" id="PTHR15430">
    <property type="entry name" value="GLOMULIN"/>
    <property type="match status" value="1"/>
</dbReference>
<dbReference type="AlphaFoldDB" id="G4ZKI7"/>
<dbReference type="OMA" id="MIHSEDH"/>
<evidence type="ECO:0000313" key="1">
    <source>
        <dbReference type="EMBL" id="EGZ15929.1"/>
    </source>
</evidence>
<gene>
    <name evidence="1" type="ORF">PHYSODRAFT_545478</name>
</gene>
<dbReference type="GO" id="GO:0005737">
    <property type="term" value="C:cytoplasm"/>
    <property type="evidence" value="ECO:0007669"/>
    <property type="project" value="TreeGrafter"/>
</dbReference>
<sequence>MGKEELLDALAGLQAAASVEGISAQFEVIHEALSDIHRKRWRFLEDSCSVVLRQVFGLVSTVDDDDMQDIDARQVTISMQEGLNLGLQFIEPLIQSTLSLVDALEDEQEATNQRAVLVAALLHLFSKVSGISGLSDLRVRLVADIQRCGVELHVIFATLRFREELVECRRALLPSYESDSETESDLDSEDDDGMAGDAEEFTVEDTQWITDQVAKGWGLTQYKYFLQTSGQEYAFTAWSYRGIGNFVHALLTDEQHGPSALSAVVSPFSWLFHIAAYSHYMIHSEDHQLLQAAVRLCPLRKLTLHVNHKRNSETEKPLSFREQAASFRNRDWMSPLIQVITNAMVSFLAAKDRSATLTVLKELVSKVSPIDLFELLRGLITQCRYGNVAAVLVDFVRGDAVQVWSSPDKNEQSPFKTSAIRLLLQDALTQAAERDLVLHADLVASCLSLLRFLYIRDKDNETGVRTKSADSTIWEVLMRTSKRLQVKIEETISGHSGEGEQHSVDNDFTHLMILEASLGSTLELCN</sequence>
<reference evidence="1 2" key="1">
    <citation type="journal article" date="2006" name="Science">
        <title>Phytophthora genome sequences uncover evolutionary origins and mechanisms of pathogenesis.</title>
        <authorList>
            <person name="Tyler B.M."/>
            <person name="Tripathy S."/>
            <person name="Zhang X."/>
            <person name="Dehal P."/>
            <person name="Jiang R.H."/>
            <person name="Aerts A."/>
            <person name="Arredondo F.D."/>
            <person name="Baxter L."/>
            <person name="Bensasson D."/>
            <person name="Beynon J.L."/>
            <person name="Chapman J."/>
            <person name="Damasceno C.M."/>
            <person name="Dorrance A.E."/>
            <person name="Dou D."/>
            <person name="Dickerman A.W."/>
            <person name="Dubchak I.L."/>
            <person name="Garbelotto M."/>
            <person name="Gijzen M."/>
            <person name="Gordon S.G."/>
            <person name="Govers F."/>
            <person name="Grunwald N.J."/>
            <person name="Huang W."/>
            <person name="Ivors K.L."/>
            <person name="Jones R.W."/>
            <person name="Kamoun S."/>
            <person name="Krampis K."/>
            <person name="Lamour K.H."/>
            <person name="Lee M.K."/>
            <person name="McDonald W.H."/>
            <person name="Medina M."/>
            <person name="Meijer H.J."/>
            <person name="Nordberg E.K."/>
            <person name="Maclean D.J."/>
            <person name="Ospina-Giraldo M.D."/>
            <person name="Morris P.F."/>
            <person name="Phuntumart V."/>
            <person name="Putnam N.H."/>
            <person name="Rash S."/>
            <person name="Rose J.K."/>
            <person name="Sakihama Y."/>
            <person name="Salamov A.A."/>
            <person name="Savidor A."/>
            <person name="Scheuring C.F."/>
            <person name="Smith B.M."/>
            <person name="Sobral B.W."/>
            <person name="Terry A."/>
            <person name="Torto-Alalibo T.A."/>
            <person name="Win J."/>
            <person name="Xu Z."/>
            <person name="Zhang H."/>
            <person name="Grigoriev I.V."/>
            <person name="Rokhsar D.S."/>
            <person name="Boore J.L."/>
        </authorList>
    </citation>
    <scope>NUCLEOTIDE SEQUENCE [LARGE SCALE GENOMIC DNA]</scope>
    <source>
        <strain evidence="1 2">P6497</strain>
    </source>
</reference>
<dbReference type="RefSeq" id="XP_009529678.1">
    <property type="nucleotide sequence ID" value="XM_009531383.1"/>
</dbReference>
<accession>G4ZKI7</accession>
<dbReference type="KEGG" id="psoj:PHYSODRAFT_545478"/>
<dbReference type="Proteomes" id="UP000002640">
    <property type="component" value="Unassembled WGS sequence"/>
</dbReference>
<keyword evidence="2" id="KW-1185">Reference proteome</keyword>
<protein>
    <submittedName>
        <fullName evidence="1">Uncharacterized protein</fullName>
    </submittedName>
</protein>
<dbReference type="InParanoid" id="G4ZKI7"/>
<dbReference type="PANTHER" id="PTHR15430:SF1">
    <property type="entry name" value="GLOMULIN"/>
    <property type="match status" value="1"/>
</dbReference>
<evidence type="ECO:0000313" key="2">
    <source>
        <dbReference type="Proteomes" id="UP000002640"/>
    </source>
</evidence>
<dbReference type="GeneID" id="20662569"/>
<dbReference type="STRING" id="1094619.G4ZKI7"/>
<dbReference type="EMBL" id="JH159155">
    <property type="protein sequence ID" value="EGZ15929.1"/>
    <property type="molecule type" value="Genomic_DNA"/>
</dbReference>
<organism evidence="1 2">
    <name type="scientific">Phytophthora sojae (strain P6497)</name>
    <name type="common">Soybean stem and root rot agent</name>
    <name type="synonym">Phytophthora megasperma f. sp. glycines</name>
    <dbReference type="NCBI Taxonomy" id="1094619"/>
    <lineage>
        <taxon>Eukaryota</taxon>
        <taxon>Sar</taxon>
        <taxon>Stramenopiles</taxon>
        <taxon>Oomycota</taxon>
        <taxon>Peronosporomycetes</taxon>
        <taxon>Peronosporales</taxon>
        <taxon>Peronosporaceae</taxon>
        <taxon>Phytophthora</taxon>
    </lineage>
</organism>
<proteinExistence type="predicted"/>
<name>G4ZKI7_PHYSP</name>
<dbReference type="InterPro" id="IPR019516">
    <property type="entry name" value="Glomulin/ALF4"/>
</dbReference>
<dbReference type="GO" id="GO:0055105">
    <property type="term" value="F:ubiquitin-protein transferase inhibitor activity"/>
    <property type="evidence" value="ECO:0007669"/>
    <property type="project" value="TreeGrafter"/>
</dbReference>